<dbReference type="AlphaFoldDB" id="A0A6A4HU70"/>
<name>A0A6A4HU70_9AGAR</name>
<accession>A0A6A4HU70</accession>
<sequence length="127" mass="14966">MYGKEPYISPKRVQYADGHEHNDVVAYCNKVYIPFWQEILDQVQKFIADSEMDPTALGILCGYQVTVWIHNCTFFYVHNHCRKSWHHKDALPKVYPKGDGLLYMIADYCSQDFGPWSALFTRWSFCM</sequence>
<proteinExistence type="predicted"/>
<dbReference type="OrthoDB" id="10044727at2759"/>
<organism evidence="1 2">
    <name type="scientific">Gymnopus androsaceus JB14</name>
    <dbReference type="NCBI Taxonomy" id="1447944"/>
    <lineage>
        <taxon>Eukaryota</taxon>
        <taxon>Fungi</taxon>
        <taxon>Dikarya</taxon>
        <taxon>Basidiomycota</taxon>
        <taxon>Agaricomycotina</taxon>
        <taxon>Agaricomycetes</taxon>
        <taxon>Agaricomycetidae</taxon>
        <taxon>Agaricales</taxon>
        <taxon>Marasmiineae</taxon>
        <taxon>Omphalotaceae</taxon>
        <taxon>Gymnopus</taxon>
    </lineage>
</organism>
<gene>
    <name evidence="1" type="ORF">BT96DRAFT_816156</name>
</gene>
<protein>
    <submittedName>
        <fullName evidence="1">Uncharacterized protein</fullName>
    </submittedName>
</protein>
<reference evidence="1" key="1">
    <citation type="journal article" date="2019" name="Environ. Microbiol.">
        <title>Fungal ecological strategies reflected in gene transcription - a case study of two litter decomposers.</title>
        <authorList>
            <person name="Barbi F."/>
            <person name="Kohler A."/>
            <person name="Barry K."/>
            <person name="Baskaran P."/>
            <person name="Daum C."/>
            <person name="Fauchery L."/>
            <person name="Ihrmark K."/>
            <person name="Kuo A."/>
            <person name="LaButti K."/>
            <person name="Lipzen A."/>
            <person name="Morin E."/>
            <person name="Grigoriev I.V."/>
            <person name="Henrissat B."/>
            <person name="Lindahl B."/>
            <person name="Martin F."/>
        </authorList>
    </citation>
    <scope>NUCLEOTIDE SEQUENCE</scope>
    <source>
        <strain evidence="1">JB14</strain>
    </source>
</reference>
<dbReference type="EMBL" id="ML769432">
    <property type="protein sequence ID" value="KAE9402772.1"/>
    <property type="molecule type" value="Genomic_DNA"/>
</dbReference>
<keyword evidence="2" id="KW-1185">Reference proteome</keyword>
<evidence type="ECO:0000313" key="1">
    <source>
        <dbReference type="EMBL" id="KAE9402772.1"/>
    </source>
</evidence>
<dbReference type="Proteomes" id="UP000799118">
    <property type="component" value="Unassembled WGS sequence"/>
</dbReference>
<evidence type="ECO:0000313" key="2">
    <source>
        <dbReference type="Proteomes" id="UP000799118"/>
    </source>
</evidence>